<accession>A0A6A6ILC6</accession>
<dbReference type="GeneID" id="54582209"/>
<reference evidence="1" key="1">
    <citation type="journal article" date="2020" name="Stud. Mycol.">
        <title>101 Dothideomycetes genomes: a test case for predicting lifestyles and emergence of pathogens.</title>
        <authorList>
            <person name="Haridas S."/>
            <person name="Albert R."/>
            <person name="Binder M."/>
            <person name="Bloem J."/>
            <person name="Labutti K."/>
            <person name="Salamov A."/>
            <person name="Andreopoulos B."/>
            <person name="Baker S."/>
            <person name="Barry K."/>
            <person name="Bills G."/>
            <person name="Bluhm B."/>
            <person name="Cannon C."/>
            <person name="Castanera R."/>
            <person name="Culley D."/>
            <person name="Daum C."/>
            <person name="Ezra D."/>
            <person name="Gonzalez J."/>
            <person name="Henrissat B."/>
            <person name="Kuo A."/>
            <person name="Liang C."/>
            <person name="Lipzen A."/>
            <person name="Lutzoni F."/>
            <person name="Magnuson J."/>
            <person name="Mondo S."/>
            <person name="Nolan M."/>
            <person name="Ohm R."/>
            <person name="Pangilinan J."/>
            <person name="Park H.-J."/>
            <person name="Ramirez L."/>
            <person name="Alfaro M."/>
            <person name="Sun H."/>
            <person name="Tritt A."/>
            <person name="Yoshinaga Y."/>
            <person name="Zwiers L.-H."/>
            <person name="Turgeon B."/>
            <person name="Goodwin S."/>
            <person name="Spatafora J."/>
            <person name="Crous P."/>
            <person name="Grigoriev I."/>
        </authorList>
    </citation>
    <scope>NUCLEOTIDE SEQUENCE</scope>
    <source>
        <strain evidence="1">CBS 122368</strain>
    </source>
</reference>
<dbReference type="EMBL" id="ML987194">
    <property type="protein sequence ID" value="KAF2250293.1"/>
    <property type="molecule type" value="Genomic_DNA"/>
</dbReference>
<dbReference type="OrthoDB" id="3547690at2759"/>
<dbReference type="RefSeq" id="XP_033685297.1">
    <property type="nucleotide sequence ID" value="XM_033828879.1"/>
</dbReference>
<gene>
    <name evidence="1" type="ORF">BU26DRAFT_518703</name>
</gene>
<dbReference type="AlphaFoldDB" id="A0A6A6ILC6"/>
<proteinExistence type="predicted"/>
<sequence>MASSNSGNHGLQYVQMLTLLQILVPFTHLFRRSSAKAAAQSTPNGTAGPHSCPYHANVLAMNSNTTSKGLTPMQRFLSEGATEQSALFVRPDTGELSISKGCTCGGKTEANP</sequence>
<evidence type="ECO:0000313" key="2">
    <source>
        <dbReference type="Proteomes" id="UP000800094"/>
    </source>
</evidence>
<dbReference type="Proteomes" id="UP000800094">
    <property type="component" value="Unassembled WGS sequence"/>
</dbReference>
<organism evidence="1 2">
    <name type="scientific">Trematosphaeria pertusa</name>
    <dbReference type="NCBI Taxonomy" id="390896"/>
    <lineage>
        <taxon>Eukaryota</taxon>
        <taxon>Fungi</taxon>
        <taxon>Dikarya</taxon>
        <taxon>Ascomycota</taxon>
        <taxon>Pezizomycotina</taxon>
        <taxon>Dothideomycetes</taxon>
        <taxon>Pleosporomycetidae</taxon>
        <taxon>Pleosporales</taxon>
        <taxon>Massarineae</taxon>
        <taxon>Trematosphaeriaceae</taxon>
        <taxon>Trematosphaeria</taxon>
    </lineage>
</organism>
<name>A0A6A6ILC6_9PLEO</name>
<keyword evidence="2" id="KW-1185">Reference proteome</keyword>
<evidence type="ECO:0000313" key="1">
    <source>
        <dbReference type="EMBL" id="KAF2250293.1"/>
    </source>
</evidence>
<protein>
    <submittedName>
        <fullName evidence="1">Uncharacterized protein</fullName>
    </submittedName>
</protein>